<dbReference type="PANTHER" id="PTHR43491:SF1">
    <property type="entry name" value="UDP-N-ACETYL-D-MANNOSAMINE DEHYDROGENASE"/>
    <property type="match status" value="1"/>
</dbReference>
<accession>A0A553ZLM8</accession>
<dbReference type="Proteomes" id="UP000320888">
    <property type="component" value="Unassembled WGS sequence"/>
</dbReference>
<dbReference type="InterPro" id="IPR014027">
    <property type="entry name" value="UDP-Glc/GDP-Man_DH_C"/>
</dbReference>
<protein>
    <submittedName>
        <fullName evidence="5">Nucleotide sugar dehydrogenase</fullName>
    </submittedName>
</protein>
<dbReference type="AlphaFoldDB" id="A0A553ZLM8"/>
<dbReference type="GO" id="GO:0016628">
    <property type="term" value="F:oxidoreductase activity, acting on the CH-CH group of donors, NAD or NADP as acceptor"/>
    <property type="evidence" value="ECO:0007669"/>
    <property type="project" value="InterPro"/>
</dbReference>
<dbReference type="GO" id="GO:0016616">
    <property type="term" value="F:oxidoreductase activity, acting on the CH-OH group of donors, NAD or NADP as acceptor"/>
    <property type="evidence" value="ECO:0007669"/>
    <property type="project" value="InterPro"/>
</dbReference>
<dbReference type="PANTHER" id="PTHR43491">
    <property type="entry name" value="UDP-N-ACETYL-D-MANNOSAMINE DEHYDROGENASE"/>
    <property type="match status" value="1"/>
</dbReference>
<dbReference type="InterPro" id="IPR008927">
    <property type="entry name" value="6-PGluconate_DH-like_C_sf"/>
</dbReference>
<dbReference type="InterPro" id="IPR014026">
    <property type="entry name" value="UDP-Glc/GDP-Man_DH_dimer"/>
</dbReference>
<evidence type="ECO:0000313" key="6">
    <source>
        <dbReference type="Proteomes" id="UP000320888"/>
    </source>
</evidence>
<dbReference type="Pfam" id="PF03720">
    <property type="entry name" value="UDPG_MGDP_dh_C"/>
    <property type="match status" value="1"/>
</dbReference>
<dbReference type="SUPFAM" id="SSF51735">
    <property type="entry name" value="NAD(P)-binding Rossmann-fold domains"/>
    <property type="match status" value="1"/>
</dbReference>
<dbReference type="PIRSF" id="PIRSF000124">
    <property type="entry name" value="UDPglc_GDPman_dh"/>
    <property type="match status" value="1"/>
</dbReference>
<comment type="caution">
    <text evidence="5">The sequence shown here is derived from an EMBL/GenBank/DDBJ whole genome shotgun (WGS) entry which is preliminary data.</text>
</comment>
<keyword evidence="6" id="KW-1185">Reference proteome</keyword>
<dbReference type="InterPro" id="IPR001732">
    <property type="entry name" value="UDP-Glc/GDP-Man_DH_N"/>
</dbReference>
<dbReference type="Gene3D" id="3.40.50.720">
    <property type="entry name" value="NAD(P)-binding Rossmann-like Domain"/>
    <property type="match status" value="2"/>
</dbReference>
<evidence type="ECO:0000259" key="4">
    <source>
        <dbReference type="SMART" id="SM00984"/>
    </source>
</evidence>
<name>A0A553ZLM8_9ACTN</name>
<dbReference type="PIRSF" id="PIRSF500136">
    <property type="entry name" value="UDP_ManNAc_DH"/>
    <property type="match status" value="1"/>
</dbReference>
<dbReference type="GO" id="GO:0051287">
    <property type="term" value="F:NAD binding"/>
    <property type="evidence" value="ECO:0007669"/>
    <property type="project" value="InterPro"/>
</dbReference>
<evidence type="ECO:0000256" key="1">
    <source>
        <dbReference type="ARBA" id="ARBA00023002"/>
    </source>
</evidence>
<dbReference type="InterPro" id="IPR028359">
    <property type="entry name" value="UDP_ManNAc/GlcNAc_DH"/>
</dbReference>
<dbReference type="InterPro" id="IPR036220">
    <property type="entry name" value="UDP-Glc/GDP-Man_DH_C_sf"/>
</dbReference>
<dbReference type="SUPFAM" id="SSF52413">
    <property type="entry name" value="UDP-glucose/GDP-mannose dehydrogenase C-terminal domain"/>
    <property type="match status" value="1"/>
</dbReference>
<evidence type="ECO:0000256" key="3">
    <source>
        <dbReference type="PIRNR" id="PIRNR000124"/>
    </source>
</evidence>
<organism evidence="5 6">
    <name type="scientific">Streptomyces benahoarensis</name>
    <dbReference type="NCBI Taxonomy" id="2595054"/>
    <lineage>
        <taxon>Bacteria</taxon>
        <taxon>Bacillati</taxon>
        <taxon>Actinomycetota</taxon>
        <taxon>Actinomycetes</taxon>
        <taxon>Kitasatosporales</taxon>
        <taxon>Streptomycetaceae</taxon>
        <taxon>Streptomyces</taxon>
    </lineage>
</organism>
<dbReference type="SMART" id="SM00984">
    <property type="entry name" value="UDPG_MGDP_dh_C"/>
    <property type="match status" value="1"/>
</dbReference>
<dbReference type="Pfam" id="PF03721">
    <property type="entry name" value="UDPG_MGDP_dh_N"/>
    <property type="match status" value="1"/>
</dbReference>
<evidence type="ECO:0000313" key="5">
    <source>
        <dbReference type="EMBL" id="TSB42372.1"/>
    </source>
</evidence>
<dbReference type="Pfam" id="PF00984">
    <property type="entry name" value="UDPG_MGDP_dh"/>
    <property type="match status" value="1"/>
</dbReference>
<feature type="domain" description="UDP-glucose/GDP-mannose dehydrogenase C-terminal" evidence="4">
    <location>
        <begin position="318"/>
        <end position="413"/>
    </location>
</feature>
<keyword evidence="2" id="KW-0520">NAD</keyword>
<keyword evidence="1" id="KW-0560">Oxidoreductase</keyword>
<dbReference type="InterPro" id="IPR017476">
    <property type="entry name" value="UDP-Glc/GDP-Man"/>
</dbReference>
<proteinExistence type="inferred from homology"/>
<dbReference type="NCBIfam" id="TIGR03026">
    <property type="entry name" value="NDP-sugDHase"/>
    <property type="match status" value="1"/>
</dbReference>
<dbReference type="OrthoDB" id="5193947at2"/>
<dbReference type="SUPFAM" id="SSF48179">
    <property type="entry name" value="6-phosphogluconate dehydrogenase C-terminal domain-like"/>
    <property type="match status" value="1"/>
</dbReference>
<sequence>MVERLAVIGLGYTGLPLAREACAAGMRVTGMDTNPAVTATLESGRSPLPDVTEADVKAMRAAGFHATTDPGVLAEASVAVLCVPTPLDDAGGPDLTHVRDAARALGAHLKPGTLVILESTSFPGTTDGPVRAILEESSGLTAGPDFSLAFSPERIDPGNETFGVRNTPRVVGGYTPACTDAALAFFQRLCDRVVRAGSAREAELSKLLENVYRSVNIALVNEIAVTARSWGIDVSNVIDCASSKPFGFQEFRPGPGVGGHCIPVDPAYLTHWAREIGSPLPLVELAQRINSAMPSHVVRRAGQLLNGTGKELAGSRVLLVGVTYKRNSRDLRSTPAAPLARLLDEAGAQVTYHDPLADGWSPGGTAVPAEPDLRRAAAAADLTILLQDHRVIPVDDLPGWAPLLLDTRDRLRGTSAQPL</sequence>
<dbReference type="InterPro" id="IPR036291">
    <property type="entry name" value="NAD(P)-bd_dom_sf"/>
</dbReference>
<dbReference type="RefSeq" id="WP_143942231.1">
    <property type="nucleotide sequence ID" value="NZ_VKLS01000088.1"/>
</dbReference>
<dbReference type="GO" id="GO:0000271">
    <property type="term" value="P:polysaccharide biosynthetic process"/>
    <property type="evidence" value="ECO:0007669"/>
    <property type="project" value="InterPro"/>
</dbReference>
<dbReference type="EMBL" id="VKLS01000088">
    <property type="protein sequence ID" value="TSB42372.1"/>
    <property type="molecule type" value="Genomic_DNA"/>
</dbReference>
<evidence type="ECO:0000256" key="2">
    <source>
        <dbReference type="ARBA" id="ARBA00023027"/>
    </source>
</evidence>
<comment type="similarity">
    <text evidence="3">Belongs to the UDP-glucose/GDP-mannose dehydrogenase family.</text>
</comment>
<reference evidence="5 6" key="1">
    <citation type="submission" date="2019-07" db="EMBL/GenBank/DDBJ databases">
        <title>Draft genome for Streptomyces benahoarensis MZ03-48.</title>
        <authorList>
            <person name="Gonzalez-Pimentel J.L."/>
        </authorList>
    </citation>
    <scope>NUCLEOTIDE SEQUENCE [LARGE SCALE GENOMIC DNA]</scope>
    <source>
        <strain evidence="5 6">MZ03-48</strain>
    </source>
</reference>
<gene>
    <name evidence="5" type="ORF">FNZ23_10310</name>
</gene>